<dbReference type="Pfam" id="PF01190">
    <property type="entry name" value="Pollen_Ole_e_1"/>
    <property type="match status" value="1"/>
</dbReference>
<feature type="signal peptide" evidence="3">
    <location>
        <begin position="1"/>
        <end position="27"/>
    </location>
</feature>
<feature type="chain" id="PRO_5012994056" description="Pollen Ole e 1 allergen and extensin family protein" evidence="3">
    <location>
        <begin position="28"/>
        <end position="170"/>
    </location>
</feature>
<keyword evidence="3" id="KW-0732">Signal</keyword>
<dbReference type="EMBL" id="CM004389">
    <property type="protein sequence ID" value="OAY54778.1"/>
    <property type="molecule type" value="Genomic_DNA"/>
</dbReference>
<name>A0A2C9W6C9_MANES</name>
<accession>A0A2C9W6C9</accession>
<dbReference type="Proteomes" id="UP000091857">
    <property type="component" value="Chromosome 3"/>
</dbReference>
<sequence length="170" mass="18991">MANYSTGSMIFLMFAICFSSLLHFTNGQSHFNVRGKIYCDTCGVQFITKKSFYLEGAKVRFECWDMKTNATIFSREVETNKNGKYELRVPGVHEEELCRVILISSPDPECSEINQDPFVNKASHIVLSRLNGLAGNTRTANPLGFLKKTPPPECSTLLKKMKVTASGLVP</sequence>
<comment type="caution">
    <text evidence="4">The sequence shown here is derived from an EMBL/GenBank/DDBJ whole genome shotgun (WGS) entry which is preliminary data.</text>
</comment>
<dbReference type="OrthoDB" id="1888725at2759"/>
<evidence type="ECO:0000256" key="2">
    <source>
        <dbReference type="ARBA" id="ARBA00023157"/>
    </source>
</evidence>
<evidence type="ECO:0000313" key="5">
    <source>
        <dbReference type="Proteomes" id="UP000091857"/>
    </source>
</evidence>
<evidence type="ECO:0000256" key="1">
    <source>
        <dbReference type="ARBA" id="ARBA00010049"/>
    </source>
</evidence>
<evidence type="ECO:0000313" key="4">
    <source>
        <dbReference type="EMBL" id="OAY54778.1"/>
    </source>
</evidence>
<dbReference type="AlphaFoldDB" id="A0A2C9W6C9"/>
<keyword evidence="5" id="KW-1185">Reference proteome</keyword>
<proteinExistence type="inferred from homology"/>
<organism evidence="4 5">
    <name type="scientific">Manihot esculenta</name>
    <name type="common">Cassava</name>
    <name type="synonym">Jatropha manihot</name>
    <dbReference type="NCBI Taxonomy" id="3983"/>
    <lineage>
        <taxon>Eukaryota</taxon>
        <taxon>Viridiplantae</taxon>
        <taxon>Streptophyta</taxon>
        <taxon>Embryophyta</taxon>
        <taxon>Tracheophyta</taxon>
        <taxon>Spermatophyta</taxon>
        <taxon>Magnoliopsida</taxon>
        <taxon>eudicotyledons</taxon>
        <taxon>Gunneridae</taxon>
        <taxon>Pentapetalae</taxon>
        <taxon>rosids</taxon>
        <taxon>fabids</taxon>
        <taxon>Malpighiales</taxon>
        <taxon>Euphorbiaceae</taxon>
        <taxon>Crotonoideae</taxon>
        <taxon>Manihoteae</taxon>
        <taxon>Manihot</taxon>
    </lineage>
</organism>
<keyword evidence="2" id="KW-1015">Disulfide bond</keyword>
<comment type="similarity">
    <text evidence="1">Belongs to the Ole e I family.</text>
</comment>
<dbReference type="PANTHER" id="PTHR31614">
    <property type="entry name" value="PROTEIN DOWNSTREAM OF FLC-RELATED"/>
    <property type="match status" value="1"/>
</dbReference>
<evidence type="ECO:0008006" key="6">
    <source>
        <dbReference type="Google" id="ProtNLM"/>
    </source>
</evidence>
<gene>
    <name evidence="4" type="ORF">MANES_03G101100v8</name>
</gene>
<reference evidence="5" key="1">
    <citation type="journal article" date="2016" name="Nat. Biotechnol.">
        <title>Sequencing wild and cultivated cassava and related species reveals extensive interspecific hybridization and genetic diversity.</title>
        <authorList>
            <person name="Bredeson J.V."/>
            <person name="Lyons J.B."/>
            <person name="Prochnik S.E."/>
            <person name="Wu G.A."/>
            <person name="Ha C.M."/>
            <person name="Edsinger-Gonzales E."/>
            <person name="Grimwood J."/>
            <person name="Schmutz J."/>
            <person name="Rabbi I.Y."/>
            <person name="Egesi C."/>
            <person name="Nauluvula P."/>
            <person name="Lebot V."/>
            <person name="Ndunguru J."/>
            <person name="Mkamilo G."/>
            <person name="Bart R.S."/>
            <person name="Setter T.L."/>
            <person name="Gleadow R.M."/>
            <person name="Kulakow P."/>
            <person name="Ferguson M.E."/>
            <person name="Rounsley S."/>
            <person name="Rokhsar D.S."/>
        </authorList>
    </citation>
    <scope>NUCLEOTIDE SEQUENCE [LARGE SCALE GENOMIC DNA]</scope>
    <source>
        <strain evidence="5">cv. AM560-2</strain>
    </source>
</reference>
<dbReference type="PANTHER" id="PTHR31614:SF2">
    <property type="entry name" value="F28N24.16 PROTEIN"/>
    <property type="match status" value="1"/>
</dbReference>
<dbReference type="Gramene" id="Manes.03G101100.1.v8.1">
    <property type="protein sequence ID" value="Manes.03G101100.1.v8.1.CDS"/>
    <property type="gene ID" value="Manes.03G101100.v8.1"/>
</dbReference>
<protein>
    <recommendedName>
        <fullName evidence="6">Pollen Ole e 1 allergen and extensin family protein</fullName>
    </recommendedName>
</protein>
<dbReference type="STRING" id="3983.A0A2C9W6C9"/>
<dbReference type="InterPro" id="IPR006041">
    <property type="entry name" value="Pollen_Ole_e1_allergen"/>
</dbReference>
<evidence type="ECO:0000256" key="3">
    <source>
        <dbReference type="SAM" id="SignalP"/>
    </source>
</evidence>